<dbReference type="GO" id="GO:0005737">
    <property type="term" value="C:cytoplasm"/>
    <property type="evidence" value="ECO:0007669"/>
    <property type="project" value="TreeGrafter"/>
</dbReference>
<dbReference type="Pfam" id="PF13508">
    <property type="entry name" value="Acetyltransf_7"/>
    <property type="match status" value="1"/>
</dbReference>
<dbReference type="AlphaFoldDB" id="A0A166ILW8"/>
<feature type="domain" description="N-acetyltransferase" evidence="3">
    <location>
        <begin position="1"/>
        <end position="131"/>
    </location>
</feature>
<dbReference type="UniPathway" id="UPA00113">
    <property type="reaction ID" value="UER00529"/>
</dbReference>
<dbReference type="OrthoDB" id="2744543at2759"/>
<dbReference type="InterPro" id="IPR016181">
    <property type="entry name" value="Acyl_CoA_acyltransferase"/>
</dbReference>
<keyword evidence="2" id="KW-0012">Acyltransferase</keyword>
<evidence type="ECO:0000259" key="3">
    <source>
        <dbReference type="PROSITE" id="PS51186"/>
    </source>
</evidence>
<dbReference type="GO" id="GO:0006048">
    <property type="term" value="P:UDP-N-acetylglucosamine biosynthetic process"/>
    <property type="evidence" value="ECO:0007669"/>
    <property type="project" value="UniProtKB-UniPathway"/>
</dbReference>
<proteinExistence type="predicted"/>
<protein>
    <submittedName>
        <fullName evidence="4">N-acetyltransferase GCN5</fullName>
    </submittedName>
</protein>
<evidence type="ECO:0000256" key="1">
    <source>
        <dbReference type="ARBA" id="ARBA00022679"/>
    </source>
</evidence>
<keyword evidence="1" id="KW-0808">Transferase</keyword>
<dbReference type="Gene3D" id="3.40.630.30">
    <property type="match status" value="1"/>
</dbReference>
<gene>
    <name evidence="4" type="ORF">FIBSPDRAFT_827516</name>
</gene>
<dbReference type="SUPFAM" id="SSF55729">
    <property type="entry name" value="Acyl-CoA N-acyltransferases (Nat)"/>
    <property type="match status" value="1"/>
</dbReference>
<dbReference type="STRING" id="436010.A0A166ILW8"/>
<evidence type="ECO:0000256" key="2">
    <source>
        <dbReference type="ARBA" id="ARBA00023315"/>
    </source>
</evidence>
<reference evidence="4" key="1">
    <citation type="journal article" date="2016" name="Mol. Biol. Evol.">
        <title>Comparative Genomics of Early-Diverging Mushroom-Forming Fungi Provides Insights into the Origins of Lignocellulose Decay Capabilities.</title>
        <authorList>
            <person name="Nagy L.G."/>
            <person name="Riley R."/>
            <person name="Tritt A."/>
            <person name="Adam C."/>
            <person name="Daum C."/>
            <person name="Floudas D."/>
            <person name="Sun H."/>
            <person name="Yadav J.S."/>
            <person name="Pangilinan J."/>
            <person name="Larsson K.H."/>
            <person name="Matsuura K."/>
            <person name="Barry K."/>
            <person name="Labutti K."/>
            <person name="Kuo R."/>
            <person name="Ohm R.A."/>
            <person name="Bhattacharya S.S."/>
            <person name="Shirouzu T."/>
            <person name="Yoshinaga Y."/>
            <person name="Martin F.M."/>
            <person name="Grigoriev I.V."/>
            <person name="Hibbett D.S."/>
        </authorList>
    </citation>
    <scope>NUCLEOTIDE SEQUENCE [LARGE SCALE GENOMIC DNA]</scope>
    <source>
        <strain evidence="4">CBS 109695</strain>
    </source>
</reference>
<dbReference type="PANTHER" id="PTHR43626:SF4">
    <property type="entry name" value="GCN5-RELATED N-ACETYLTRANSFERASE 2, CHLOROPLASTIC"/>
    <property type="match status" value="1"/>
</dbReference>
<dbReference type="InterPro" id="IPR000182">
    <property type="entry name" value="GNAT_dom"/>
</dbReference>
<dbReference type="CDD" id="cd04301">
    <property type="entry name" value="NAT_SF"/>
    <property type="match status" value="1"/>
</dbReference>
<dbReference type="InterPro" id="IPR045039">
    <property type="entry name" value="NSI-like"/>
</dbReference>
<dbReference type="EMBL" id="KV417559">
    <property type="protein sequence ID" value="KZP19970.1"/>
    <property type="molecule type" value="Genomic_DNA"/>
</dbReference>
<dbReference type="PANTHER" id="PTHR43626">
    <property type="entry name" value="ACYL-COA N-ACYLTRANSFERASE"/>
    <property type="match status" value="1"/>
</dbReference>
<name>A0A166ILW8_9AGAM</name>
<accession>A0A166ILW8</accession>
<dbReference type="GO" id="GO:0008080">
    <property type="term" value="F:N-acetyltransferase activity"/>
    <property type="evidence" value="ECO:0007669"/>
    <property type="project" value="InterPro"/>
</dbReference>
<sequence>MNAYTIAYEVPSSQDYCNLREATGLSSKAVAAAAAGLPNSLFCEPVCVGMARVIGDGALFFTVVDVAVHPTHQGHGLGIRLMKEIDAWLIAHVPKSGQVGLAADAKAQSLYAKFGFWETAPYGAVAMARAF</sequence>
<dbReference type="PROSITE" id="PS51186">
    <property type="entry name" value="GNAT"/>
    <property type="match status" value="1"/>
</dbReference>
<evidence type="ECO:0000313" key="4">
    <source>
        <dbReference type="EMBL" id="KZP19970.1"/>
    </source>
</evidence>
<organism evidence="4">
    <name type="scientific">Athelia psychrophila</name>
    <dbReference type="NCBI Taxonomy" id="1759441"/>
    <lineage>
        <taxon>Eukaryota</taxon>
        <taxon>Fungi</taxon>
        <taxon>Dikarya</taxon>
        <taxon>Basidiomycota</taxon>
        <taxon>Agaricomycotina</taxon>
        <taxon>Agaricomycetes</taxon>
        <taxon>Agaricomycetidae</taxon>
        <taxon>Atheliales</taxon>
        <taxon>Atheliaceae</taxon>
        <taxon>Athelia</taxon>
    </lineage>
</organism>